<keyword evidence="2" id="KW-0547">Nucleotide-binding</keyword>
<dbReference type="Proteomes" id="UP000228754">
    <property type="component" value="Unassembled WGS sequence"/>
</dbReference>
<dbReference type="Pfam" id="PF12679">
    <property type="entry name" value="ABC2_membrane_2"/>
    <property type="match status" value="1"/>
</dbReference>
<accession>A0A2A5IN34</accession>
<sequence>MIRLIQNEWMKISYRVGTWIMVGLLVLGMIATLIFAVKTNGDDQSSSDWKTELQMMNGENKKELKETENGFFKRSLERKIAINDYRIKHNLPPANQFSDNAWDYVKTNANLLQLVGVFVIIIASTIVSAEYKHGTIKLLLIRPPSRLKILISKYMTVQLYSLLLVVVLFILSFILGAIFFGFNTDYVNLVYQNGEVIERSQFANMVFYYLAHCAMFVVLGTLSFAISTVFRSEAISIAISVLAYIVGGTITSILMFFFDWAKYLLFANDPSQYFMEDVPFIEGMSLGFSLTVLAIYWAIFLAIALIVFQKREVKTGS</sequence>
<dbReference type="PANTHER" id="PTHR37305">
    <property type="entry name" value="INTEGRAL MEMBRANE PROTEIN-RELATED"/>
    <property type="match status" value="1"/>
</dbReference>
<dbReference type="GO" id="GO:0005524">
    <property type="term" value="F:ATP binding"/>
    <property type="evidence" value="ECO:0007669"/>
    <property type="project" value="UniProtKB-KW"/>
</dbReference>
<keyword evidence="1" id="KW-1133">Transmembrane helix</keyword>
<feature type="transmembrane region" description="Helical" evidence="1">
    <location>
        <begin position="12"/>
        <end position="37"/>
    </location>
</feature>
<keyword evidence="1" id="KW-0472">Membrane</keyword>
<dbReference type="GO" id="GO:0140359">
    <property type="term" value="F:ABC-type transporter activity"/>
    <property type="evidence" value="ECO:0007669"/>
    <property type="project" value="InterPro"/>
</dbReference>
<evidence type="ECO:0000313" key="3">
    <source>
        <dbReference type="Proteomes" id="UP000228754"/>
    </source>
</evidence>
<evidence type="ECO:0000313" key="2">
    <source>
        <dbReference type="EMBL" id="PCK18740.1"/>
    </source>
</evidence>
<dbReference type="EMBL" id="NKHG01000117">
    <property type="protein sequence ID" value="PCK18740.1"/>
    <property type="molecule type" value="Genomic_DNA"/>
</dbReference>
<name>A0A2A5IN34_BACPU</name>
<comment type="caution">
    <text evidence="2">The sequence shown here is derived from an EMBL/GenBank/DDBJ whole genome shotgun (WGS) entry which is preliminary data.</text>
</comment>
<dbReference type="OrthoDB" id="8613028at2"/>
<dbReference type="PANTHER" id="PTHR37305:SF1">
    <property type="entry name" value="MEMBRANE PROTEIN"/>
    <property type="match status" value="1"/>
</dbReference>
<feature type="transmembrane region" description="Helical" evidence="1">
    <location>
        <begin position="286"/>
        <end position="308"/>
    </location>
</feature>
<dbReference type="AlphaFoldDB" id="A0A2A5IN34"/>
<organism evidence="2 3">
    <name type="scientific">Bacillus pumilus</name>
    <name type="common">Bacillus mesentericus</name>
    <dbReference type="NCBI Taxonomy" id="1408"/>
    <lineage>
        <taxon>Bacteria</taxon>
        <taxon>Bacillati</taxon>
        <taxon>Bacillota</taxon>
        <taxon>Bacilli</taxon>
        <taxon>Bacillales</taxon>
        <taxon>Bacillaceae</taxon>
        <taxon>Bacillus</taxon>
    </lineage>
</organism>
<keyword evidence="2" id="KW-0067">ATP-binding</keyword>
<feature type="transmembrane region" description="Helical" evidence="1">
    <location>
        <begin position="111"/>
        <end position="129"/>
    </location>
</feature>
<protein>
    <submittedName>
        <fullName evidence="2">ABC transporter ATP-binding protein</fullName>
    </submittedName>
</protein>
<feature type="transmembrane region" description="Helical" evidence="1">
    <location>
        <begin position="159"/>
        <end position="182"/>
    </location>
</feature>
<feature type="transmembrane region" description="Helical" evidence="1">
    <location>
        <begin position="242"/>
        <end position="266"/>
    </location>
</feature>
<feature type="transmembrane region" description="Helical" evidence="1">
    <location>
        <begin position="206"/>
        <end position="230"/>
    </location>
</feature>
<reference evidence="2 3" key="1">
    <citation type="submission" date="2017-06" db="EMBL/GenBank/DDBJ databases">
        <title>Draft Genome Sequence of Bacillus sp Strain 36R Isolated from saline sediment at Atanasia, Sonora, Mexico.</title>
        <authorList>
            <person name="Sanchez Diaz R."/>
            <person name="Quiroz Macias M.E."/>
            <person name="Ibarra Gamez J.C."/>
            <person name="Enciso Ibarra J."/>
            <person name="Gomez Gil B."/>
            <person name="Galaviz Silva L."/>
        </authorList>
    </citation>
    <scope>NUCLEOTIDE SEQUENCE [LARGE SCALE GENOMIC DNA]</scope>
    <source>
        <strain evidence="2 3">36R_ATNSAL</strain>
    </source>
</reference>
<evidence type="ECO:0000256" key="1">
    <source>
        <dbReference type="SAM" id="Phobius"/>
    </source>
</evidence>
<keyword evidence="1" id="KW-0812">Transmembrane</keyword>
<proteinExistence type="predicted"/>
<dbReference type="GO" id="GO:0005886">
    <property type="term" value="C:plasma membrane"/>
    <property type="evidence" value="ECO:0007669"/>
    <property type="project" value="UniProtKB-SubCell"/>
</dbReference>
<gene>
    <name evidence="2" type="ORF">CEY02_18290</name>
</gene>